<dbReference type="InterPro" id="IPR001789">
    <property type="entry name" value="Sig_transdc_resp-reg_receiver"/>
</dbReference>
<dbReference type="SUPFAM" id="SSF52172">
    <property type="entry name" value="CheY-like"/>
    <property type="match status" value="1"/>
</dbReference>
<dbReference type="Proteomes" id="UP001501692">
    <property type="component" value="Unassembled WGS sequence"/>
</dbReference>
<dbReference type="GO" id="GO:0003677">
    <property type="term" value="F:DNA binding"/>
    <property type="evidence" value="ECO:0007669"/>
    <property type="project" value="UniProtKB-KW"/>
</dbReference>
<evidence type="ECO:0000259" key="3">
    <source>
        <dbReference type="PROSITE" id="PS50930"/>
    </source>
</evidence>
<dbReference type="Pfam" id="PF04397">
    <property type="entry name" value="LytTR"/>
    <property type="match status" value="1"/>
</dbReference>
<dbReference type="InterPro" id="IPR007492">
    <property type="entry name" value="LytTR_DNA-bd_dom"/>
</dbReference>
<reference evidence="5" key="1">
    <citation type="journal article" date="2019" name="Int. J. Syst. Evol. Microbiol.">
        <title>The Global Catalogue of Microorganisms (GCM) 10K type strain sequencing project: providing services to taxonomists for standard genome sequencing and annotation.</title>
        <authorList>
            <consortium name="The Broad Institute Genomics Platform"/>
            <consortium name="The Broad Institute Genome Sequencing Center for Infectious Disease"/>
            <person name="Wu L."/>
            <person name="Ma J."/>
        </authorList>
    </citation>
    <scope>NUCLEOTIDE SEQUENCE [LARGE SCALE GENOMIC DNA]</scope>
    <source>
        <strain evidence="5">JCM 18287</strain>
    </source>
</reference>
<proteinExistence type="predicted"/>
<keyword evidence="4" id="KW-0238">DNA-binding</keyword>
<feature type="modified residue" description="4-aspartylphosphate" evidence="1">
    <location>
        <position position="56"/>
    </location>
</feature>
<dbReference type="PROSITE" id="PS50110">
    <property type="entry name" value="RESPONSE_REGULATORY"/>
    <property type="match status" value="1"/>
</dbReference>
<dbReference type="InterPro" id="IPR011006">
    <property type="entry name" value="CheY-like_superfamily"/>
</dbReference>
<dbReference type="RefSeq" id="WP_345166262.1">
    <property type="nucleotide sequence ID" value="NZ_BAABJK010000004.1"/>
</dbReference>
<evidence type="ECO:0000256" key="1">
    <source>
        <dbReference type="PROSITE-ProRule" id="PRU00169"/>
    </source>
</evidence>
<dbReference type="Pfam" id="PF00072">
    <property type="entry name" value="Response_reg"/>
    <property type="match status" value="1"/>
</dbReference>
<keyword evidence="1" id="KW-0597">Phosphoprotein</keyword>
<dbReference type="InterPro" id="IPR046947">
    <property type="entry name" value="LytR-like"/>
</dbReference>
<keyword evidence="5" id="KW-1185">Reference proteome</keyword>
<comment type="caution">
    <text evidence="4">The sequence shown here is derived from an EMBL/GenBank/DDBJ whole genome shotgun (WGS) entry which is preliminary data.</text>
</comment>
<dbReference type="PANTHER" id="PTHR37299">
    <property type="entry name" value="TRANSCRIPTIONAL REGULATOR-RELATED"/>
    <property type="match status" value="1"/>
</dbReference>
<dbReference type="SMART" id="SM00850">
    <property type="entry name" value="LytTR"/>
    <property type="match status" value="1"/>
</dbReference>
<dbReference type="PROSITE" id="PS50930">
    <property type="entry name" value="HTH_LYTTR"/>
    <property type="match status" value="1"/>
</dbReference>
<feature type="domain" description="HTH LytTR-type" evidence="3">
    <location>
        <begin position="148"/>
        <end position="233"/>
    </location>
</feature>
<evidence type="ECO:0000313" key="5">
    <source>
        <dbReference type="Proteomes" id="UP001501692"/>
    </source>
</evidence>
<organism evidence="4 5">
    <name type="scientific">Algibacter aquimarinus</name>
    <dbReference type="NCBI Taxonomy" id="1136748"/>
    <lineage>
        <taxon>Bacteria</taxon>
        <taxon>Pseudomonadati</taxon>
        <taxon>Bacteroidota</taxon>
        <taxon>Flavobacteriia</taxon>
        <taxon>Flavobacteriales</taxon>
        <taxon>Flavobacteriaceae</taxon>
        <taxon>Algibacter</taxon>
    </lineage>
</organism>
<protein>
    <submittedName>
        <fullName evidence="4">LytTR family DNA-binding domain-containing protein</fullName>
    </submittedName>
</protein>
<dbReference type="PANTHER" id="PTHR37299:SF1">
    <property type="entry name" value="STAGE 0 SPORULATION PROTEIN A HOMOLOG"/>
    <property type="match status" value="1"/>
</dbReference>
<evidence type="ECO:0000313" key="4">
    <source>
        <dbReference type="EMBL" id="GAA4966025.1"/>
    </source>
</evidence>
<dbReference type="Gene3D" id="3.40.50.2300">
    <property type="match status" value="1"/>
</dbReference>
<dbReference type="EMBL" id="BAABJK010000004">
    <property type="protein sequence ID" value="GAA4966025.1"/>
    <property type="molecule type" value="Genomic_DNA"/>
</dbReference>
<sequence>MQELNCIIIDDEPAAVRLLERYVSDVAFLKLQGAFTKPLEALAFLDTNQVDLVFLDVQMPQITGIQLSKIIKPDTQIIFTTAYSEFALDSYEVAAVDYLLKPFAFERFYKAALKAQIKFSPDVNKQDDNEDYIFIKTDGKHNFNRVFINDILFIEGLKNYVSVELREEQIITYNTLKYLSDRLPETLFIQIHKSYIVALSHINKIDNDSVWVGIKQLPIGNTYRKNFFEVINKRQL</sequence>
<gene>
    <name evidence="4" type="ORF">GCM10023315_14010</name>
</gene>
<feature type="domain" description="Response regulatory" evidence="2">
    <location>
        <begin position="5"/>
        <end position="116"/>
    </location>
</feature>
<dbReference type="Gene3D" id="2.40.50.1020">
    <property type="entry name" value="LytTr DNA-binding domain"/>
    <property type="match status" value="1"/>
</dbReference>
<name>A0ABP9HB00_9FLAO</name>
<dbReference type="SMART" id="SM00448">
    <property type="entry name" value="REC"/>
    <property type="match status" value="1"/>
</dbReference>
<accession>A0ABP9HB00</accession>
<evidence type="ECO:0000259" key="2">
    <source>
        <dbReference type="PROSITE" id="PS50110"/>
    </source>
</evidence>